<gene>
    <name evidence="2" type="ORF">ACHKAR_17520</name>
</gene>
<dbReference type="Proteomes" id="UP001610063">
    <property type="component" value="Unassembled WGS sequence"/>
</dbReference>
<dbReference type="RefSeq" id="WP_395418733.1">
    <property type="nucleotide sequence ID" value="NZ_JBIPKE010000019.1"/>
</dbReference>
<dbReference type="Pfam" id="PF04784">
    <property type="entry name" value="DUF547"/>
    <property type="match status" value="1"/>
</dbReference>
<dbReference type="PANTHER" id="PTHR46361">
    <property type="entry name" value="ELECTRON CARRIER/ PROTEIN DISULFIDE OXIDOREDUCTASE"/>
    <property type="match status" value="1"/>
</dbReference>
<dbReference type="EMBL" id="JBIPKE010000019">
    <property type="protein sequence ID" value="MFH6985256.1"/>
    <property type="molecule type" value="Genomic_DNA"/>
</dbReference>
<keyword evidence="3" id="KW-1185">Reference proteome</keyword>
<evidence type="ECO:0000313" key="2">
    <source>
        <dbReference type="EMBL" id="MFH6985256.1"/>
    </source>
</evidence>
<sequence length="225" mass="26501">MSHQIFDELLKRYVTDEGLVDYRGFITDSVQLTEYIDLLSNNAPNDSNWSEDDQIAYWINLYNAATIDLVLQYYPVASIKDIGSSIQVPFVNTPWDIQFIEIAGERYDLNNIEHNILRKKWVEPRIHFAINCASLSCPKLRREAYEGELLQRQLDEQAREFVNDDFRNDITTTGASLSKLFDWFEGDFRKKMPLRAFINQYSEVKISEEVEISYKEYNWKLNDVN</sequence>
<dbReference type="PANTHER" id="PTHR46361:SF3">
    <property type="entry name" value="ELECTRON CARRIER_ PROTEIN DISULFIDE OXIDOREDUCTASE"/>
    <property type="match status" value="1"/>
</dbReference>
<evidence type="ECO:0000313" key="3">
    <source>
        <dbReference type="Proteomes" id="UP001610063"/>
    </source>
</evidence>
<name>A0ABW7NCF8_9BACT</name>
<comment type="caution">
    <text evidence="2">The sequence shown here is derived from an EMBL/GenBank/DDBJ whole genome shotgun (WGS) entry which is preliminary data.</text>
</comment>
<dbReference type="InterPro" id="IPR006869">
    <property type="entry name" value="DUF547"/>
</dbReference>
<accession>A0ABW7NCF8</accession>
<reference evidence="2 3" key="1">
    <citation type="journal article" date="2013" name="Int. J. Syst. Evol. Microbiol.">
        <title>Marinoscillum luteum sp. nov., isolated from marine sediment.</title>
        <authorList>
            <person name="Cha I.T."/>
            <person name="Park S.J."/>
            <person name="Kim S.J."/>
            <person name="Kim J.G."/>
            <person name="Jung M.Y."/>
            <person name="Shin K.S."/>
            <person name="Kwon K.K."/>
            <person name="Yang S.H."/>
            <person name="Seo Y.S."/>
            <person name="Rhee S.K."/>
        </authorList>
    </citation>
    <scope>NUCLEOTIDE SEQUENCE [LARGE SCALE GENOMIC DNA]</scope>
    <source>
        <strain evidence="2 3">KCTC 23939</strain>
    </source>
</reference>
<organism evidence="2 3">
    <name type="scientific">Marinoscillum luteum</name>
    <dbReference type="NCBI Taxonomy" id="861051"/>
    <lineage>
        <taxon>Bacteria</taxon>
        <taxon>Pseudomonadati</taxon>
        <taxon>Bacteroidota</taxon>
        <taxon>Cytophagia</taxon>
        <taxon>Cytophagales</taxon>
        <taxon>Reichenbachiellaceae</taxon>
        <taxon>Marinoscillum</taxon>
    </lineage>
</organism>
<evidence type="ECO:0000259" key="1">
    <source>
        <dbReference type="Pfam" id="PF04784"/>
    </source>
</evidence>
<proteinExistence type="predicted"/>
<feature type="domain" description="DUF547" evidence="1">
    <location>
        <begin position="47"/>
        <end position="162"/>
    </location>
</feature>
<protein>
    <submittedName>
        <fullName evidence="2">DUF547 domain-containing protein</fullName>
    </submittedName>
</protein>